<dbReference type="AlphaFoldDB" id="A0A364NXM2"/>
<dbReference type="OrthoDB" id="1835489at2"/>
<dbReference type="Proteomes" id="UP000251075">
    <property type="component" value="Unassembled WGS sequence"/>
</dbReference>
<keyword evidence="3" id="KW-1185">Reference proteome</keyword>
<comment type="caution">
    <text evidence="2">The sequence shown here is derived from an EMBL/GenBank/DDBJ whole genome shotgun (WGS) entry which is preliminary data.</text>
</comment>
<protein>
    <submittedName>
        <fullName evidence="2">Uncharacterized protein</fullName>
    </submittedName>
</protein>
<feature type="transmembrane region" description="Helical" evidence="1">
    <location>
        <begin position="460"/>
        <end position="485"/>
    </location>
</feature>
<name>A0A364NXM2_9PROT</name>
<dbReference type="EMBL" id="PGTO01000007">
    <property type="protein sequence ID" value="RAU21841.1"/>
    <property type="molecule type" value="Genomic_DNA"/>
</dbReference>
<keyword evidence="1" id="KW-1133">Transmembrane helix</keyword>
<reference evidence="2 3" key="1">
    <citation type="submission" date="2017-11" db="EMBL/GenBank/DDBJ databases">
        <title>Draft genome sequence of magnetotactic bacterium Magnetospirillum kuznetsovii LBB-42.</title>
        <authorList>
            <person name="Grouzdev D.S."/>
            <person name="Rysina M.S."/>
            <person name="Baslerov R.V."/>
            <person name="Koziaeva V."/>
        </authorList>
    </citation>
    <scope>NUCLEOTIDE SEQUENCE [LARGE SCALE GENOMIC DNA]</scope>
    <source>
        <strain evidence="2 3">LBB-42</strain>
    </source>
</reference>
<organism evidence="2 3">
    <name type="scientific">Paramagnetospirillum kuznetsovii</name>
    <dbReference type="NCBI Taxonomy" id="2053833"/>
    <lineage>
        <taxon>Bacteria</taxon>
        <taxon>Pseudomonadati</taxon>
        <taxon>Pseudomonadota</taxon>
        <taxon>Alphaproteobacteria</taxon>
        <taxon>Rhodospirillales</taxon>
        <taxon>Magnetospirillaceae</taxon>
        <taxon>Paramagnetospirillum</taxon>
    </lineage>
</organism>
<evidence type="ECO:0000313" key="2">
    <source>
        <dbReference type="EMBL" id="RAU21841.1"/>
    </source>
</evidence>
<proteinExistence type="predicted"/>
<keyword evidence="1" id="KW-0472">Membrane</keyword>
<sequence>MPSIRRFLVVAVAFPLVLITAVAAGNLVFMARLRELWSADRVVEVWSRGNILFNPINIEDVRPRIVRALDPDVMVLGSSRSFNVHDYAFRRSFFNLGGWLTRSTAFDVGSFQAVPRKVLKYGRPRYLFFFLDYWWVMTSPEAKTQISSNESRQSLQQDIYERLPSAVRQILKASVLPSTFLSAGHLTLRQYFDVLRGRGGYADDIVRIGYVANLNEIGFGPDGAYYGLRLRAADQAGRICDLGDLSNRKRLPHGAYRPGQQLDPLKVAALKSMLTELEASSIRVIPILPPLAPSVVTRYQSDPDYAFVDEWRNTMKQMLPGVWDFHDSRALGSTDCEFHDDIHGGDVTYLRILERMGLESDEIRQLLNTGNITAAIRQFSGRRLVTGYGLLSRLAPLPVTHPPLPPQQRTQASSGQKWTHESVMADRLAANKDFLDGMPDYRKYIYDLLANIKKHSFQGYGVSLAAVGISLALLVSVGWFCLGILRRLPLAMPSAHMDEDLIQTARRQGMAFEALRRLRHRAILSSCLPPSHPSP</sequence>
<gene>
    <name evidence="2" type="ORF">CU669_11075</name>
</gene>
<keyword evidence="1" id="KW-0812">Transmembrane</keyword>
<evidence type="ECO:0000313" key="3">
    <source>
        <dbReference type="Proteomes" id="UP000251075"/>
    </source>
</evidence>
<evidence type="ECO:0000256" key="1">
    <source>
        <dbReference type="SAM" id="Phobius"/>
    </source>
</evidence>
<dbReference type="RefSeq" id="WP_112144623.1">
    <property type="nucleotide sequence ID" value="NZ_PGTO01000007.1"/>
</dbReference>
<accession>A0A364NXM2</accession>